<dbReference type="Pfam" id="PF10042">
    <property type="entry name" value="DUF2278"/>
    <property type="match status" value="1"/>
</dbReference>
<dbReference type="AlphaFoldDB" id="A0A8H7EKP4"/>
<evidence type="ECO:0000313" key="3">
    <source>
        <dbReference type="Proteomes" id="UP000605846"/>
    </source>
</evidence>
<sequence length="224" mass="25490">MPVPNYGVWAAVTPTSFRAERESEDEKTPHIYLQFKEGFDSLIQYKAAINVKSISKDSRLVYWLVDNLEKNITDRLNELQCGFHTISPNQALGLDYTDSFLIDIKKGKLIEHDRPGPDDDIIDKIVPIIKEAIRSKGTKVYIYGSQYQGRNGDGIHDIHMNQGSLPEFDNGVRQDGAIFFYFPIEDHWKAIFLAFASQRIPTDKESGEPLKKSKSLAEILGNRQ</sequence>
<dbReference type="InterPro" id="IPR019268">
    <property type="entry name" value="DUF2278"/>
</dbReference>
<dbReference type="OrthoDB" id="2580841at2759"/>
<reference evidence="2" key="1">
    <citation type="submission" date="2020-01" db="EMBL/GenBank/DDBJ databases">
        <title>Genome Sequencing of Three Apophysomyces-Like Fungal Strains Confirms a Novel Fungal Genus in the Mucoromycota with divergent Burkholderia-like Endosymbiotic Bacteria.</title>
        <authorList>
            <person name="Stajich J.E."/>
            <person name="Macias A.M."/>
            <person name="Carter-House D."/>
            <person name="Lovett B."/>
            <person name="Kasson L.R."/>
            <person name="Berry K."/>
            <person name="Grigoriev I."/>
            <person name="Chang Y."/>
            <person name="Spatafora J."/>
            <person name="Kasson M.T."/>
        </authorList>
    </citation>
    <scope>NUCLEOTIDE SEQUENCE</scope>
    <source>
        <strain evidence="2">NRRL A-21654</strain>
    </source>
</reference>
<proteinExistence type="predicted"/>
<protein>
    <recommendedName>
        <fullName evidence="4">DUF2278 family protein</fullName>
    </recommendedName>
</protein>
<keyword evidence="3" id="KW-1185">Reference proteome</keyword>
<feature type="region of interest" description="Disordered" evidence="1">
    <location>
        <begin position="203"/>
        <end position="224"/>
    </location>
</feature>
<evidence type="ECO:0000256" key="1">
    <source>
        <dbReference type="SAM" id="MobiDB-lite"/>
    </source>
</evidence>
<name>A0A8H7EKP4_9FUNG</name>
<organism evidence="2 3">
    <name type="scientific">Apophysomyces ossiformis</name>
    <dbReference type="NCBI Taxonomy" id="679940"/>
    <lineage>
        <taxon>Eukaryota</taxon>
        <taxon>Fungi</taxon>
        <taxon>Fungi incertae sedis</taxon>
        <taxon>Mucoromycota</taxon>
        <taxon>Mucoromycotina</taxon>
        <taxon>Mucoromycetes</taxon>
        <taxon>Mucorales</taxon>
        <taxon>Mucorineae</taxon>
        <taxon>Mucoraceae</taxon>
        <taxon>Apophysomyces</taxon>
    </lineage>
</organism>
<gene>
    <name evidence="2" type="ORF">EC973_006743</name>
</gene>
<comment type="caution">
    <text evidence="2">The sequence shown here is derived from an EMBL/GenBank/DDBJ whole genome shotgun (WGS) entry which is preliminary data.</text>
</comment>
<dbReference type="EMBL" id="JABAYA010000447">
    <property type="protein sequence ID" value="KAF7720645.1"/>
    <property type="molecule type" value="Genomic_DNA"/>
</dbReference>
<accession>A0A8H7EKP4</accession>
<evidence type="ECO:0008006" key="4">
    <source>
        <dbReference type="Google" id="ProtNLM"/>
    </source>
</evidence>
<evidence type="ECO:0000313" key="2">
    <source>
        <dbReference type="EMBL" id="KAF7720645.1"/>
    </source>
</evidence>
<dbReference type="Proteomes" id="UP000605846">
    <property type="component" value="Unassembled WGS sequence"/>
</dbReference>